<keyword evidence="2" id="KW-1185">Reference proteome</keyword>
<reference evidence="1" key="1">
    <citation type="submission" date="2021-06" db="EMBL/GenBank/DDBJ databases">
        <authorList>
            <person name="Kallberg Y."/>
            <person name="Tangrot J."/>
            <person name="Rosling A."/>
        </authorList>
    </citation>
    <scope>NUCLEOTIDE SEQUENCE</scope>
    <source>
        <strain evidence="1">IL203A</strain>
    </source>
</reference>
<evidence type="ECO:0000313" key="2">
    <source>
        <dbReference type="Proteomes" id="UP000789702"/>
    </source>
</evidence>
<organism evidence="1 2">
    <name type="scientific">Dentiscutata heterogama</name>
    <dbReference type="NCBI Taxonomy" id="1316150"/>
    <lineage>
        <taxon>Eukaryota</taxon>
        <taxon>Fungi</taxon>
        <taxon>Fungi incertae sedis</taxon>
        <taxon>Mucoromycota</taxon>
        <taxon>Glomeromycotina</taxon>
        <taxon>Glomeromycetes</taxon>
        <taxon>Diversisporales</taxon>
        <taxon>Gigasporaceae</taxon>
        <taxon>Dentiscutata</taxon>
    </lineage>
</organism>
<dbReference type="Proteomes" id="UP000789702">
    <property type="component" value="Unassembled WGS sequence"/>
</dbReference>
<name>A0ACA9NEM2_9GLOM</name>
<protein>
    <submittedName>
        <fullName evidence="1">10002_t:CDS:1</fullName>
    </submittedName>
</protein>
<sequence length="45" mass="5394">QWLNVKEYVKYDELANDSKKGNLLKEGFDKLLSMNLNEFEREEKS</sequence>
<dbReference type="EMBL" id="CAJVPU010015976">
    <property type="protein sequence ID" value="CAG8650054.1"/>
    <property type="molecule type" value="Genomic_DNA"/>
</dbReference>
<evidence type="ECO:0000313" key="1">
    <source>
        <dbReference type="EMBL" id="CAG8650054.1"/>
    </source>
</evidence>
<gene>
    <name evidence="1" type="ORF">DHETER_LOCUS9252</name>
</gene>
<comment type="caution">
    <text evidence="1">The sequence shown here is derived from an EMBL/GenBank/DDBJ whole genome shotgun (WGS) entry which is preliminary data.</text>
</comment>
<proteinExistence type="predicted"/>
<feature type="non-terminal residue" evidence="1">
    <location>
        <position position="1"/>
    </location>
</feature>
<accession>A0ACA9NEM2</accession>